<evidence type="ECO:0000313" key="2">
    <source>
        <dbReference type="EMBL" id="GGA88690.1"/>
    </source>
</evidence>
<keyword evidence="3" id="KW-1185">Reference proteome</keyword>
<dbReference type="GO" id="GO:0005524">
    <property type="term" value="F:ATP binding"/>
    <property type="evidence" value="ECO:0007669"/>
    <property type="project" value="InterPro"/>
</dbReference>
<feature type="domain" description="AAA+ ATPase" evidence="1">
    <location>
        <begin position="445"/>
        <end position="577"/>
    </location>
</feature>
<dbReference type="InterPro" id="IPR003959">
    <property type="entry name" value="ATPase_AAA_core"/>
</dbReference>
<dbReference type="InterPro" id="IPR003593">
    <property type="entry name" value="AAA+_ATPase"/>
</dbReference>
<sequence length="660" mass="72407">MFKREKMLNSQLNQRALMAALKQVQQEMEAAQSGEPVDSEPVDSAGQVENAAGDSALDTLVGILGLSTFERKVLLMCAGVELDGSFARLVGQLNGSATRQLPSFGMALSVFGDAHWSALSPDGPLRYWHLVELEDQQQGQVLTQMPLKIDEPILFYLTGVRQLDDRLRRAAEPVAPPHELVPSQLTIAEKIIGTCSASAGVSLLSVMQLDGNTTTDKAAVAAYTCSLLGLDLFSISALAIPTHATDRMEWARLWNRQAALNSSALFVDLSALDAADRDRTMAVSSFIEHIGGLLFIGTGQWIPRLNRPVLRCDINKPTTMEQLWLWKYLLERPMEARDGALEKLVGQFDLSASTIRAVSVEVAGALRRESIEAAAQASLLWKTCCAHTRPHVEDLAQRIEVKAGWNDIVLPEEQKDILREIAAQVNQRNKVYGEWGFSAAGSRGLGISVLFSGESGTGKTMASEVLASELQLDLYRIDLSQVVNKYIGETEKNLKRVFDAAEEGGAVLLFDEADALFGKRGDVKDSHDRYGNIEVSYLLQRMEAYRGLAILTTNMKSSIDKAFFRRIRFVVQFPFPDATQRAEIWRKVFPASTPTQGLDVSKLARMNIAGGNIRNIALNAAFIAANEGRPVHMAHVGRAARSEYAKLGKPLNNLETGVII</sequence>
<protein>
    <submittedName>
        <fullName evidence="2">ATPase</fullName>
    </submittedName>
</protein>
<dbReference type="PANTHER" id="PTHR46411:SF3">
    <property type="entry name" value="AAA+ ATPASE DOMAIN-CONTAINING PROTEIN"/>
    <property type="match status" value="1"/>
</dbReference>
<dbReference type="GO" id="GO:0016887">
    <property type="term" value="F:ATP hydrolysis activity"/>
    <property type="evidence" value="ECO:0007669"/>
    <property type="project" value="InterPro"/>
</dbReference>
<name>A0A8J2XPP0_9BACT</name>
<evidence type="ECO:0000259" key="1">
    <source>
        <dbReference type="SMART" id="SM00382"/>
    </source>
</evidence>
<dbReference type="PANTHER" id="PTHR46411">
    <property type="entry name" value="FAMILY ATPASE, PUTATIVE-RELATED"/>
    <property type="match status" value="1"/>
</dbReference>
<dbReference type="Proteomes" id="UP000607559">
    <property type="component" value="Unassembled WGS sequence"/>
</dbReference>
<proteinExistence type="predicted"/>
<dbReference type="InterPro" id="IPR027417">
    <property type="entry name" value="P-loop_NTPase"/>
</dbReference>
<gene>
    <name evidence="2" type="ORF">GCM10011511_09900</name>
</gene>
<dbReference type="CDD" id="cd19481">
    <property type="entry name" value="RecA-like_protease"/>
    <property type="match status" value="1"/>
</dbReference>
<dbReference type="SUPFAM" id="SSF52540">
    <property type="entry name" value="P-loop containing nucleoside triphosphate hydrolases"/>
    <property type="match status" value="1"/>
</dbReference>
<dbReference type="SMART" id="SM00382">
    <property type="entry name" value="AAA"/>
    <property type="match status" value="1"/>
</dbReference>
<organism evidence="2 3">
    <name type="scientific">Puia dinghuensis</name>
    <dbReference type="NCBI Taxonomy" id="1792502"/>
    <lineage>
        <taxon>Bacteria</taxon>
        <taxon>Pseudomonadati</taxon>
        <taxon>Bacteroidota</taxon>
        <taxon>Chitinophagia</taxon>
        <taxon>Chitinophagales</taxon>
        <taxon>Chitinophagaceae</taxon>
        <taxon>Puia</taxon>
    </lineage>
</organism>
<accession>A0A8J2XPP0</accession>
<dbReference type="Pfam" id="PF00004">
    <property type="entry name" value="AAA"/>
    <property type="match status" value="1"/>
</dbReference>
<dbReference type="EMBL" id="BMJC01000001">
    <property type="protein sequence ID" value="GGA88690.1"/>
    <property type="molecule type" value="Genomic_DNA"/>
</dbReference>
<dbReference type="Gene3D" id="3.40.50.300">
    <property type="entry name" value="P-loop containing nucleotide triphosphate hydrolases"/>
    <property type="match status" value="1"/>
</dbReference>
<dbReference type="InterPro" id="IPR054472">
    <property type="entry name" value="WHD"/>
</dbReference>
<evidence type="ECO:0000313" key="3">
    <source>
        <dbReference type="Proteomes" id="UP000607559"/>
    </source>
</evidence>
<comment type="caution">
    <text evidence="2">The sequence shown here is derived from an EMBL/GenBank/DDBJ whole genome shotgun (WGS) entry which is preliminary data.</text>
</comment>
<dbReference type="AlphaFoldDB" id="A0A8J2XPP0"/>
<reference evidence="2" key="2">
    <citation type="submission" date="2020-09" db="EMBL/GenBank/DDBJ databases">
        <authorList>
            <person name="Sun Q."/>
            <person name="Zhou Y."/>
        </authorList>
    </citation>
    <scope>NUCLEOTIDE SEQUENCE</scope>
    <source>
        <strain evidence="2">CGMCC 1.15448</strain>
    </source>
</reference>
<reference evidence="2" key="1">
    <citation type="journal article" date="2014" name="Int. J. Syst. Evol. Microbiol.">
        <title>Complete genome sequence of Corynebacterium casei LMG S-19264T (=DSM 44701T), isolated from a smear-ripened cheese.</title>
        <authorList>
            <consortium name="US DOE Joint Genome Institute (JGI-PGF)"/>
            <person name="Walter F."/>
            <person name="Albersmeier A."/>
            <person name="Kalinowski J."/>
            <person name="Ruckert C."/>
        </authorList>
    </citation>
    <scope>NUCLEOTIDE SEQUENCE</scope>
    <source>
        <strain evidence="2">CGMCC 1.15448</strain>
    </source>
</reference>
<dbReference type="Pfam" id="PF22977">
    <property type="entry name" value="WHD"/>
    <property type="match status" value="1"/>
</dbReference>